<name>A0A367E6N0_9ACTN</name>
<sequence>MIKALGITTVWSTDQERTLAFFTDKLGFEVRSDVPMGDMRWVTVGVPGQPHPEMAIMRTDGAGLDPESSQALTTLVTKGVLGAGAFTTDDCQGDHRRLKDKGVEFLQDPQERPYGTEAMFRDDNGNWYSLTQPREDGKLDMDQPFSC</sequence>
<keyword evidence="4" id="KW-1185">Reference proteome</keyword>
<dbReference type="PROSITE" id="PS51819">
    <property type="entry name" value="VOC"/>
    <property type="match status" value="1"/>
</dbReference>
<evidence type="ECO:0000313" key="4">
    <source>
        <dbReference type="Proteomes" id="UP000253507"/>
    </source>
</evidence>
<dbReference type="Proteomes" id="UP000253507">
    <property type="component" value="Unassembled WGS sequence"/>
</dbReference>
<dbReference type="Gene3D" id="3.10.180.10">
    <property type="entry name" value="2,3-Dihydroxybiphenyl 1,2-Dioxygenase, domain 1"/>
    <property type="match status" value="1"/>
</dbReference>
<comment type="caution">
    <text evidence="3">The sequence shown here is derived from an EMBL/GenBank/DDBJ whole genome shotgun (WGS) entry which is preliminary data.</text>
</comment>
<evidence type="ECO:0000259" key="2">
    <source>
        <dbReference type="PROSITE" id="PS51819"/>
    </source>
</evidence>
<reference evidence="3 4" key="1">
    <citation type="submission" date="2018-06" db="EMBL/GenBank/DDBJ databases">
        <title>Streptomyces reniochalinae sp. nov. and Streptomyces diacarnus sp. nov. from marine sponges.</title>
        <authorList>
            <person name="Li L."/>
        </authorList>
    </citation>
    <scope>NUCLEOTIDE SEQUENCE [LARGE SCALE GENOMIC DNA]</scope>
    <source>
        <strain evidence="3 4">LHW50302</strain>
    </source>
</reference>
<feature type="region of interest" description="Disordered" evidence="1">
    <location>
        <begin position="119"/>
        <end position="147"/>
    </location>
</feature>
<evidence type="ECO:0000256" key="1">
    <source>
        <dbReference type="SAM" id="MobiDB-lite"/>
    </source>
</evidence>
<dbReference type="InterPro" id="IPR004360">
    <property type="entry name" value="Glyas_Fos-R_dOase_dom"/>
</dbReference>
<dbReference type="EMBL" id="QOIM01000047">
    <property type="protein sequence ID" value="RCG13708.1"/>
    <property type="molecule type" value="Genomic_DNA"/>
</dbReference>
<dbReference type="AlphaFoldDB" id="A0A367E6N0"/>
<dbReference type="PANTHER" id="PTHR36437">
    <property type="entry name" value="GLYOXALASE/BLEOMYCIN RESISTANCE PROTEIN/DIOXYGENASE"/>
    <property type="match status" value="1"/>
</dbReference>
<dbReference type="SUPFAM" id="SSF54593">
    <property type="entry name" value="Glyoxalase/Bleomycin resistance protein/Dihydroxybiphenyl dioxygenase"/>
    <property type="match status" value="1"/>
</dbReference>
<proteinExistence type="predicted"/>
<evidence type="ECO:0000313" key="3">
    <source>
        <dbReference type="EMBL" id="RCG13708.1"/>
    </source>
</evidence>
<dbReference type="RefSeq" id="WP_114019006.1">
    <property type="nucleotide sequence ID" value="NZ_QOIM01000047.1"/>
</dbReference>
<dbReference type="InterPro" id="IPR029068">
    <property type="entry name" value="Glyas_Bleomycin-R_OHBP_Dase"/>
</dbReference>
<dbReference type="OrthoDB" id="9794917at2"/>
<dbReference type="PANTHER" id="PTHR36437:SF2">
    <property type="entry name" value="GLYOXALASE_BLEOMYCIN RESISTANCE PROTEIN_DIOXYGENASE"/>
    <property type="match status" value="1"/>
</dbReference>
<organism evidence="3 4">
    <name type="scientific">Streptomyces reniochalinae</name>
    <dbReference type="NCBI Taxonomy" id="2250578"/>
    <lineage>
        <taxon>Bacteria</taxon>
        <taxon>Bacillati</taxon>
        <taxon>Actinomycetota</taxon>
        <taxon>Actinomycetes</taxon>
        <taxon>Kitasatosporales</taxon>
        <taxon>Streptomycetaceae</taxon>
        <taxon>Streptomyces</taxon>
    </lineage>
</organism>
<gene>
    <name evidence="3" type="ORF">DQ392_30845</name>
</gene>
<dbReference type="InterPro" id="IPR037523">
    <property type="entry name" value="VOC_core"/>
</dbReference>
<protein>
    <submittedName>
        <fullName evidence="3">VOC family protein</fullName>
    </submittedName>
</protein>
<dbReference type="Pfam" id="PF00903">
    <property type="entry name" value="Glyoxalase"/>
    <property type="match status" value="1"/>
</dbReference>
<accession>A0A367E6N0</accession>
<feature type="domain" description="VOC" evidence="2">
    <location>
        <begin position="4"/>
        <end position="133"/>
    </location>
</feature>